<evidence type="ECO:0000259" key="2">
    <source>
        <dbReference type="Pfam" id="PF22746"/>
    </source>
</evidence>
<dbReference type="RefSeq" id="WP_035202767.1">
    <property type="nucleotide sequence ID" value="NZ_BOQQ01000002.1"/>
</dbReference>
<organism evidence="3 4">
    <name type="scientific">Shouchella clausii</name>
    <name type="common">Alkalihalobacillus clausii</name>
    <dbReference type="NCBI Taxonomy" id="79880"/>
    <lineage>
        <taxon>Bacteria</taxon>
        <taxon>Bacillati</taxon>
        <taxon>Bacillota</taxon>
        <taxon>Bacilli</taxon>
        <taxon>Bacillales</taxon>
        <taxon>Bacillaceae</taxon>
        <taxon>Shouchella</taxon>
    </lineage>
</organism>
<protein>
    <submittedName>
        <fullName evidence="3">DUF4097 domain-containing protein</fullName>
    </submittedName>
</protein>
<evidence type="ECO:0000313" key="3">
    <source>
        <dbReference type="EMBL" id="PAE89719.1"/>
    </source>
</evidence>
<name>A0A268P2J4_SHOCL</name>
<dbReference type="Proteomes" id="UP000216207">
    <property type="component" value="Unassembled WGS sequence"/>
</dbReference>
<feature type="domain" description="DUF4097" evidence="1">
    <location>
        <begin position="161"/>
        <end position="340"/>
    </location>
</feature>
<dbReference type="InterPro" id="IPR053959">
    <property type="entry name" value="YvlB/LiaX_N"/>
</dbReference>
<accession>A0A268P2J4</accession>
<comment type="caution">
    <text evidence="3">The sequence shown here is derived from an EMBL/GenBank/DDBJ whole genome shotgun (WGS) entry which is preliminary data.</text>
</comment>
<dbReference type="InterPro" id="IPR025164">
    <property type="entry name" value="Toastrack_DUF4097"/>
</dbReference>
<gene>
    <name evidence="3" type="ORF">CHH72_05545</name>
</gene>
<reference evidence="3 4" key="1">
    <citation type="submission" date="2017-07" db="EMBL/GenBank/DDBJ databases">
        <title>Isolation and whole genome analysis of endospore-forming bacteria from heroin.</title>
        <authorList>
            <person name="Kalinowski J."/>
            <person name="Ahrens B."/>
            <person name="Al-Dilaimi A."/>
            <person name="Winkler A."/>
            <person name="Wibberg D."/>
            <person name="Schleenbecker U."/>
            <person name="Ruckert C."/>
            <person name="Wolfel R."/>
            <person name="Grass G."/>
        </authorList>
    </citation>
    <scope>NUCLEOTIDE SEQUENCE [LARGE SCALE GENOMIC DNA]</scope>
    <source>
        <strain evidence="3 4">7539</strain>
    </source>
</reference>
<feature type="domain" description="YvlB/LiaX N-terminal" evidence="2">
    <location>
        <begin position="2"/>
        <end position="32"/>
    </location>
</feature>
<dbReference type="InterPro" id="IPR016599">
    <property type="entry name" value="UCP012569"/>
</dbReference>
<evidence type="ECO:0000259" key="1">
    <source>
        <dbReference type="Pfam" id="PF13349"/>
    </source>
</evidence>
<dbReference type="PANTHER" id="PTHR34094">
    <property type="match status" value="1"/>
</dbReference>
<dbReference type="PANTHER" id="PTHR34094:SF1">
    <property type="entry name" value="PROTEIN FAM185A"/>
    <property type="match status" value="1"/>
</dbReference>
<dbReference type="EMBL" id="NPCC01000006">
    <property type="protein sequence ID" value="PAE89719.1"/>
    <property type="molecule type" value="Genomic_DNA"/>
</dbReference>
<dbReference type="Pfam" id="PF22746">
    <property type="entry name" value="SHOCT-like_DUF2089-C"/>
    <property type="match status" value="1"/>
</dbReference>
<sequence>MEERMMILKMIEDGKVTAEEGLRLLEAIGKDEADSAKQDSHQSGRNKDTREESPLSKLSGFFETAIQKVKEGDLDFNFGTLTEIDHVFQQQNISPRSLKVSLENGSVDVVPWDKQDVRLECQVKVYRVRDTEQAKEFFLKESVFSATDETLLFETKTKSMKVVATLYVPQSSYGRIKLYTFNGALKGEDLKADTFEANTTNGSIKTTNIESKKASMETVNGSISCEQSQLQLLDAKTLNGSVKVSGSIQDADVETVNGSITYEMEASTDAGYVDLKTTTGSVKLLVSPAVRIEAKLKSNVGSINNRLADVEILDEKKEFAQRYMQLTGNQAQEKRVKVHAVANTGSITVQDKDS</sequence>
<dbReference type="Pfam" id="PF13349">
    <property type="entry name" value="DUF4097"/>
    <property type="match status" value="1"/>
</dbReference>
<dbReference type="AlphaFoldDB" id="A0A268P2J4"/>
<proteinExistence type="predicted"/>
<dbReference type="PIRSF" id="PIRSF012569">
    <property type="entry name" value="UCP012569"/>
    <property type="match status" value="1"/>
</dbReference>
<evidence type="ECO:0000313" key="4">
    <source>
        <dbReference type="Proteomes" id="UP000216207"/>
    </source>
</evidence>